<evidence type="ECO:0000313" key="3">
    <source>
        <dbReference type="Proteomes" id="UP000387223"/>
    </source>
</evidence>
<dbReference type="EMBL" id="BGZI01000015">
    <property type="protein sequence ID" value="GBO88630.1"/>
    <property type="molecule type" value="Genomic_DNA"/>
</dbReference>
<dbReference type="PANTHER" id="PTHR33121:SF70">
    <property type="entry name" value="SIGNALING PROTEIN YKOW"/>
    <property type="match status" value="1"/>
</dbReference>
<sequence>MKKCLTLPAIRKLEAKGFRVANQPIVTGDIQGIPQVAGYELLPRFLAEDQTILTARDFEQQMGIEDLTTLDALMVQEAIGASVSAESSDLFFSFNLRVSSLSDSGFADFLISRLAVMNTVERSRLVVEIDGSHLADGKSFSNYLPRLKKTLVELTSMGVRICVDGFNHRTNGFRLVSQLPVDAIKFCPEAVKAESRFLEGKCSDSESMDLEVMRSFGVSMRAWGCLVIADGIEARAQTSAAKGMGVTHYQGSAFGQALVEADLPDVLDAPASINRSYRGGDTEVKDFCQAMASG</sequence>
<organism evidence="2 3">
    <name type="scientific">Marinobacter salsuginis</name>
    <dbReference type="NCBI Taxonomy" id="418719"/>
    <lineage>
        <taxon>Bacteria</taxon>
        <taxon>Pseudomonadati</taxon>
        <taxon>Pseudomonadota</taxon>
        <taxon>Gammaproteobacteria</taxon>
        <taxon>Pseudomonadales</taxon>
        <taxon>Marinobacteraceae</taxon>
        <taxon>Marinobacter</taxon>
    </lineage>
</organism>
<dbReference type="Proteomes" id="UP000387223">
    <property type="component" value="Unassembled WGS sequence"/>
</dbReference>
<feature type="domain" description="EAL" evidence="1">
    <location>
        <begin position="1"/>
        <end position="271"/>
    </location>
</feature>
<evidence type="ECO:0000259" key="1">
    <source>
        <dbReference type="PROSITE" id="PS50883"/>
    </source>
</evidence>
<reference evidence="2 3" key="1">
    <citation type="journal article" date="2019" name="J. Gen. Appl. Microbiol.">
        <title>Aerobic degradation of cis-dichloroethene by the marine bacterium Marinobacter salsuginis strain 5N-3.</title>
        <authorList>
            <person name="Inoue Y."/>
            <person name="Fukunaga Y."/>
            <person name="Katsumata H."/>
            <person name="Ohji S."/>
            <person name="Hosoyama A."/>
            <person name="Mori K."/>
            <person name="Ando K."/>
        </authorList>
    </citation>
    <scope>NUCLEOTIDE SEQUENCE [LARGE SCALE GENOMIC DNA]</scope>
    <source>
        <strain evidence="2 3">NBRC 109114</strain>
    </source>
</reference>
<dbReference type="SUPFAM" id="SSF141868">
    <property type="entry name" value="EAL domain-like"/>
    <property type="match status" value="1"/>
</dbReference>
<evidence type="ECO:0000313" key="2">
    <source>
        <dbReference type="EMBL" id="GBO88630.1"/>
    </source>
</evidence>
<dbReference type="PROSITE" id="PS50883">
    <property type="entry name" value="EAL"/>
    <property type="match status" value="1"/>
</dbReference>
<dbReference type="InterPro" id="IPR050706">
    <property type="entry name" value="Cyclic-di-GMP_PDE-like"/>
</dbReference>
<dbReference type="Gene3D" id="3.20.20.450">
    <property type="entry name" value="EAL domain"/>
    <property type="match status" value="1"/>
</dbReference>
<name>A0A5M3Q0L3_9GAMM</name>
<comment type="caution">
    <text evidence="2">The sequence shown here is derived from an EMBL/GenBank/DDBJ whole genome shotgun (WGS) entry which is preliminary data.</text>
</comment>
<dbReference type="SMART" id="SM00052">
    <property type="entry name" value="EAL"/>
    <property type="match status" value="1"/>
</dbReference>
<dbReference type="InterPro" id="IPR001633">
    <property type="entry name" value="EAL_dom"/>
</dbReference>
<dbReference type="InterPro" id="IPR035919">
    <property type="entry name" value="EAL_sf"/>
</dbReference>
<dbReference type="Pfam" id="PF00563">
    <property type="entry name" value="EAL"/>
    <property type="match status" value="1"/>
</dbReference>
<protein>
    <recommendedName>
        <fullName evidence="1">EAL domain-containing protein</fullName>
    </recommendedName>
</protein>
<dbReference type="GO" id="GO:0071111">
    <property type="term" value="F:cyclic-guanylate-specific phosphodiesterase activity"/>
    <property type="evidence" value="ECO:0007669"/>
    <property type="project" value="InterPro"/>
</dbReference>
<gene>
    <name evidence="2" type="ORF">MSSD14B_22980</name>
</gene>
<dbReference type="PANTHER" id="PTHR33121">
    <property type="entry name" value="CYCLIC DI-GMP PHOSPHODIESTERASE PDEF"/>
    <property type="match status" value="1"/>
</dbReference>
<dbReference type="AlphaFoldDB" id="A0A5M3Q0L3"/>
<accession>A0A5M3Q0L3</accession>
<proteinExistence type="predicted"/>
<dbReference type="CDD" id="cd01948">
    <property type="entry name" value="EAL"/>
    <property type="match status" value="1"/>
</dbReference>